<evidence type="ECO:0000313" key="2">
    <source>
        <dbReference type="Proteomes" id="UP000321570"/>
    </source>
</evidence>
<protein>
    <submittedName>
        <fullName evidence="1">Uncharacterized protein</fullName>
    </submittedName>
</protein>
<accession>A0A564YZS2</accession>
<dbReference type="EMBL" id="CABIJS010000532">
    <property type="protein sequence ID" value="VUZ52787.1"/>
    <property type="molecule type" value="Genomic_DNA"/>
</dbReference>
<dbReference type="Proteomes" id="UP000321570">
    <property type="component" value="Unassembled WGS sequence"/>
</dbReference>
<sequence length="108" mass="12039">FVALLKSLVEFIPSCKHQPQPLLKSIDCLLESADCCCPGAFKELSEEFQAIALFVMGNFKPEMEFAINILQSCVKTCPEIFILDPLFDAFIRFMIGNLNISTTAAEDD</sequence>
<organism evidence="1 2">
    <name type="scientific">Hymenolepis diminuta</name>
    <name type="common">Rat tapeworm</name>
    <dbReference type="NCBI Taxonomy" id="6216"/>
    <lineage>
        <taxon>Eukaryota</taxon>
        <taxon>Metazoa</taxon>
        <taxon>Spiralia</taxon>
        <taxon>Lophotrochozoa</taxon>
        <taxon>Platyhelminthes</taxon>
        <taxon>Cestoda</taxon>
        <taxon>Eucestoda</taxon>
        <taxon>Cyclophyllidea</taxon>
        <taxon>Hymenolepididae</taxon>
        <taxon>Hymenolepis</taxon>
    </lineage>
</organism>
<evidence type="ECO:0000313" key="1">
    <source>
        <dbReference type="EMBL" id="VUZ52787.1"/>
    </source>
</evidence>
<feature type="non-terminal residue" evidence="1">
    <location>
        <position position="1"/>
    </location>
</feature>
<reference evidence="1 2" key="1">
    <citation type="submission" date="2019-07" db="EMBL/GenBank/DDBJ databases">
        <authorList>
            <person name="Jastrzebski P J."/>
            <person name="Paukszto L."/>
            <person name="Jastrzebski P J."/>
        </authorList>
    </citation>
    <scope>NUCLEOTIDE SEQUENCE [LARGE SCALE GENOMIC DNA]</scope>
    <source>
        <strain evidence="1 2">WMS-il1</strain>
    </source>
</reference>
<name>A0A564YZS2_HYMDI</name>
<dbReference type="AlphaFoldDB" id="A0A564YZS2"/>
<proteinExistence type="predicted"/>
<gene>
    <name evidence="1" type="ORF">WMSIL1_LOCUS11255</name>
</gene>
<feature type="non-terminal residue" evidence="1">
    <location>
        <position position="108"/>
    </location>
</feature>
<keyword evidence="2" id="KW-1185">Reference proteome</keyword>